<reference evidence="1" key="1">
    <citation type="submission" date="2018-11" db="EMBL/GenBank/DDBJ databases">
        <authorList>
            <consortium name="Pathogen Informatics"/>
        </authorList>
    </citation>
    <scope>NUCLEOTIDE SEQUENCE [LARGE SCALE GENOMIC DNA]</scope>
</reference>
<gene>
    <name evidence="1" type="ORF">SVUK_LOCUS3433</name>
</gene>
<name>A0A3P7KAW1_STRVU</name>
<sequence>MLSKHEKELYSLFPPRPHRLAEKAPEAMSFLLKLLDKAQEIKCERVEILKVPYFP</sequence>
<dbReference type="Proteomes" id="UP000270094">
    <property type="component" value="Unassembled WGS sequence"/>
</dbReference>
<organism evidence="1 2">
    <name type="scientific">Strongylus vulgaris</name>
    <name type="common">Blood worm</name>
    <dbReference type="NCBI Taxonomy" id="40348"/>
    <lineage>
        <taxon>Eukaryota</taxon>
        <taxon>Metazoa</taxon>
        <taxon>Ecdysozoa</taxon>
        <taxon>Nematoda</taxon>
        <taxon>Chromadorea</taxon>
        <taxon>Rhabditida</taxon>
        <taxon>Rhabditina</taxon>
        <taxon>Rhabditomorpha</taxon>
        <taxon>Strongyloidea</taxon>
        <taxon>Strongylidae</taxon>
        <taxon>Strongylus</taxon>
    </lineage>
</organism>
<accession>A0A3P7KAW1</accession>
<evidence type="ECO:0000313" key="2">
    <source>
        <dbReference type="Proteomes" id="UP000270094"/>
    </source>
</evidence>
<dbReference type="AlphaFoldDB" id="A0A3P7KAW1"/>
<dbReference type="OrthoDB" id="5853381at2759"/>
<proteinExistence type="predicted"/>
<protein>
    <submittedName>
        <fullName evidence="1">Uncharacterized protein</fullName>
    </submittedName>
</protein>
<keyword evidence="2" id="KW-1185">Reference proteome</keyword>
<dbReference type="EMBL" id="UYYB01008797">
    <property type="protein sequence ID" value="VDM68435.1"/>
    <property type="molecule type" value="Genomic_DNA"/>
</dbReference>
<evidence type="ECO:0000313" key="1">
    <source>
        <dbReference type="EMBL" id="VDM68435.1"/>
    </source>
</evidence>